<evidence type="ECO:0000259" key="1">
    <source>
        <dbReference type="Pfam" id="PF00582"/>
    </source>
</evidence>
<feature type="domain" description="UspA" evidence="1">
    <location>
        <begin position="50"/>
        <end position="203"/>
    </location>
</feature>
<dbReference type="Proteomes" id="UP000195557">
    <property type="component" value="Unassembled WGS sequence"/>
</dbReference>
<dbReference type="PANTHER" id="PTHR31964">
    <property type="entry name" value="ADENINE NUCLEOTIDE ALPHA HYDROLASES-LIKE SUPERFAMILY PROTEIN"/>
    <property type="match status" value="1"/>
</dbReference>
<organism evidence="2">
    <name type="scientific">Ostreococcus tauri</name>
    <name type="common">Marine green alga</name>
    <dbReference type="NCBI Taxonomy" id="70448"/>
    <lineage>
        <taxon>Eukaryota</taxon>
        <taxon>Viridiplantae</taxon>
        <taxon>Chlorophyta</taxon>
        <taxon>Mamiellophyceae</taxon>
        <taxon>Mamiellales</taxon>
        <taxon>Bathycoccaceae</taxon>
        <taxon>Ostreococcus</taxon>
    </lineage>
</organism>
<dbReference type="PRINTS" id="PR01438">
    <property type="entry name" value="UNVRSLSTRESS"/>
</dbReference>
<name>A0A1Y5IGJ8_OSTTA</name>
<dbReference type="SUPFAM" id="SSF52402">
    <property type="entry name" value="Adenine nucleotide alpha hydrolases-like"/>
    <property type="match status" value="1"/>
</dbReference>
<dbReference type="InterPro" id="IPR006015">
    <property type="entry name" value="Universal_stress_UspA"/>
</dbReference>
<reference evidence="2" key="1">
    <citation type="submission" date="2017-04" db="EMBL/GenBank/DDBJ databases">
        <title>Population genomics of picophytoplankton unveils novel chromosome hypervariability.</title>
        <authorList>
            <consortium name="DOE Joint Genome Institute"/>
            <person name="Blanc-Mathieu R."/>
            <person name="Krasovec M."/>
            <person name="Hebrard M."/>
            <person name="Yau S."/>
            <person name="Desgranges E."/>
            <person name="Martin J."/>
            <person name="Schackwitz W."/>
            <person name="Kuo A."/>
            <person name="Salin G."/>
            <person name="Donnadieu C."/>
            <person name="Desdevises Y."/>
            <person name="Sanchez-Ferandin S."/>
            <person name="Moreau H."/>
            <person name="Rivals E."/>
            <person name="Grigoriev I.V."/>
            <person name="Grimsley N."/>
            <person name="Eyre-Walker A."/>
            <person name="Piganeau G."/>
        </authorList>
    </citation>
    <scope>NUCLEOTIDE SEQUENCE [LARGE SCALE GENOMIC DNA]</scope>
    <source>
        <strain evidence="2">RCC 1115</strain>
    </source>
</reference>
<dbReference type="EMBL" id="KZ155773">
    <property type="protein sequence ID" value="OUS48680.1"/>
    <property type="molecule type" value="Genomic_DNA"/>
</dbReference>
<protein>
    <recommendedName>
        <fullName evidence="1">UspA domain-containing protein</fullName>
    </recommendedName>
</protein>
<proteinExistence type="predicted"/>
<sequence length="260" mass="28999">MLTDATDSSIANDGQNSASFETATDAISKLRIAPSEQSEASEMPVPVPGRTILCPVNDDDISAAAVKWAVQNIYRDRRDTIHLLKILPPAHWSFTYAYAPPPTRERLDKTEIKQFLRDEAKRAIQVRFGRDLAIRKVPYVIDLTTGQSSNVAIGELICAISEAVQASVICMATHNRGAMRRFFVGSVANYCLRNSKVPVVMIRPEEGTVLNRSHHREVRRAVEQLVIPHREPVELLPRSSRIIAMQQALVDTYSLSHSKS</sequence>
<dbReference type="Pfam" id="PF00582">
    <property type="entry name" value="Usp"/>
    <property type="match status" value="1"/>
</dbReference>
<gene>
    <name evidence="2" type="ORF">BE221DRAFT_203349</name>
</gene>
<dbReference type="InterPro" id="IPR006016">
    <property type="entry name" value="UspA"/>
</dbReference>
<dbReference type="AlphaFoldDB" id="A0A1Y5IGJ8"/>
<dbReference type="Gene3D" id="3.40.50.620">
    <property type="entry name" value="HUPs"/>
    <property type="match status" value="1"/>
</dbReference>
<dbReference type="CDD" id="cd23659">
    <property type="entry name" value="USP_At3g01520-like"/>
    <property type="match status" value="1"/>
</dbReference>
<dbReference type="eggNOG" id="ENOG502RHWX">
    <property type="taxonomic scope" value="Eukaryota"/>
</dbReference>
<accession>A0A1Y5IGJ8</accession>
<dbReference type="PANTHER" id="PTHR31964:SF113">
    <property type="entry name" value="USPA DOMAIN-CONTAINING PROTEIN"/>
    <property type="match status" value="1"/>
</dbReference>
<evidence type="ECO:0000313" key="2">
    <source>
        <dbReference type="EMBL" id="OUS48680.1"/>
    </source>
</evidence>
<dbReference type="InterPro" id="IPR014729">
    <property type="entry name" value="Rossmann-like_a/b/a_fold"/>
</dbReference>